<dbReference type="InterPro" id="IPR032281">
    <property type="entry name" value="Ribosomal_uS2_C"/>
</dbReference>
<dbReference type="EMBL" id="HACG01011429">
    <property type="protein sequence ID" value="CEK58294.1"/>
    <property type="molecule type" value="Transcribed_RNA"/>
</dbReference>
<dbReference type="GO" id="GO:0006412">
    <property type="term" value="P:translation"/>
    <property type="evidence" value="ECO:0007669"/>
    <property type="project" value="InterPro"/>
</dbReference>
<name>A0A0B6YPU7_9EUPU</name>
<reference evidence="5" key="1">
    <citation type="submission" date="2014-12" db="EMBL/GenBank/DDBJ databases">
        <title>Insight into the proteome of Arion vulgaris.</title>
        <authorList>
            <person name="Aradska J."/>
            <person name="Bulat T."/>
            <person name="Smidak R."/>
            <person name="Sarate P."/>
            <person name="Gangsoo J."/>
            <person name="Sialana F."/>
            <person name="Bilban M."/>
            <person name="Lubec G."/>
        </authorList>
    </citation>
    <scope>NUCLEOTIDE SEQUENCE</scope>
    <source>
        <tissue evidence="5">Skin</tissue>
    </source>
</reference>
<dbReference type="InterPro" id="IPR005707">
    <property type="entry name" value="Ribosomal_uS2_euk/arc"/>
</dbReference>
<dbReference type="GO" id="GO:0015935">
    <property type="term" value="C:small ribosomal subunit"/>
    <property type="evidence" value="ECO:0007669"/>
    <property type="project" value="InterPro"/>
</dbReference>
<gene>
    <name evidence="5" type="primary">ORF32612</name>
</gene>
<evidence type="ECO:0000256" key="2">
    <source>
        <dbReference type="ARBA" id="ARBA00023274"/>
    </source>
</evidence>
<dbReference type="AlphaFoldDB" id="A0A0B6YPU7"/>
<dbReference type="PANTHER" id="PTHR11489">
    <property type="entry name" value="40S RIBOSOMAL PROTEIN SA"/>
    <property type="match status" value="1"/>
</dbReference>
<evidence type="ECO:0000313" key="5">
    <source>
        <dbReference type="EMBL" id="CEK58294.1"/>
    </source>
</evidence>
<evidence type="ECO:0000256" key="3">
    <source>
        <dbReference type="SAM" id="MobiDB-lite"/>
    </source>
</evidence>
<evidence type="ECO:0000259" key="4">
    <source>
        <dbReference type="Pfam" id="PF16122"/>
    </source>
</evidence>
<dbReference type="GO" id="GO:0003735">
    <property type="term" value="F:structural constituent of ribosome"/>
    <property type="evidence" value="ECO:0007669"/>
    <property type="project" value="InterPro"/>
</dbReference>
<feature type="compositionally biased region" description="Polar residues" evidence="3">
    <location>
        <begin position="114"/>
        <end position="132"/>
    </location>
</feature>
<evidence type="ECO:0000256" key="1">
    <source>
        <dbReference type="ARBA" id="ARBA00022980"/>
    </source>
</evidence>
<protein>
    <recommendedName>
        <fullName evidence="4">Small ribosomal subunit protein uS2 C-terminal domain-containing protein</fullName>
    </recommendedName>
</protein>
<keyword evidence="1" id="KW-0689">Ribosomal protein</keyword>
<feature type="region of interest" description="Disordered" evidence="3">
    <location>
        <begin position="39"/>
        <end position="72"/>
    </location>
</feature>
<accession>A0A0B6YPU7</accession>
<feature type="compositionally biased region" description="Basic and acidic residues" evidence="3">
    <location>
        <begin position="39"/>
        <end position="52"/>
    </location>
</feature>
<feature type="domain" description="Small ribosomal subunit protein uS2 C-terminal" evidence="4">
    <location>
        <begin position="29"/>
        <end position="124"/>
    </location>
</feature>
<proteinExistence type="predicted"/>
<sequence length="132" mass="14847">MWWLLSREVLRLRGTISRDHPWEIMPDLFFYRDPEEVEKEEKEALERAKEEAPPTQQDWPGDTGIVGAPGVGDWAAEVPVPAVSLQPPVQFSATATEEWTIPQMDDWSAEPATSGPTVESGANWSTPDESWN</sequence>
<feature type="region of interest" description="Disordered" evidence="3">
    <location>
        <begin position="94"/>
        <end position="132"/>
    </location>
</feature>
<organism evidence="5">
    <name type="scientific">Arion vulgaris</name>
    <dbReference type="NCBI Taxonomy" id="1028688"/>
    <lineage>
        <taxon>Eukaryota</taxon>
        <taxon>Metazoa</taxon>
        <taxon>Spiralia</taxon>
        <taxon>Lophotrochozoa</taxon>
        <taxon>Mollusca</taxon>
        <taxon>Gastropoda</taxon>
        <taxon>Heterobranchia</taxon>
        <taxon>Euthyneura</taxon>
        <taxon>Panpulmonata</taxon>
        <taxon>Eupulmonata</taxon>
        <taxon>Stylommatophora</taxon>
        <taxon>Helicina</taxon>
        <taxon>Arionoidea</taxon>
        <taxon>Arionidae</taxon>
        <taxon>Arion</taxon>
    </lineage>
</organism>
<keyword evidence="2" id="KW-0687">Ribonucleoprotein</keyword>
<dbReference type="Pfam" id="PF16122">
    <property type="entry name" value="40S_SA_C"/>
    <property type="match status" value="1"/>
</dbReference>
<dbReference type="Gene3D" id="3.40.50.10490">
    <property type="entry name" value="Glucose-6-phosphate isomerase like protein, domain 1"/>
    <property type="match status" value="1"/>
</dbReference>